<protein>
    <submittedName>
        <fullName evidence="3">PASTA domain-containing protein</fullName>
    </submittedName>
</protein>
<gene>
    <name evidence="3" type="ORF">GCM10023220_05040</name>
</gene>
<feature type="domain" description="PASTA" evidence="2">
    <location>
        <begin position="10"/>
        <end position="71"/>
    </location>
</feature>
<evidence type="ECO:0000313" key="4">
    <source>
        <dbReference type="Proteomes" id="UP001501265"/>
    </source>
</evidence>
<evidence type="ECO:0000256" key="1">
    <source>
        <dbReference type="SAM" id="MobiDB-lite"/>
    </source>
</evidence>
<dbReference type="Gene3D" id="3.30.10.20">
    <property type="match status" value="1"/>
</dbReference>
<organism evidence="3 4">
    <name type="scientific">Streptomyces ziwulingensis</name>
    <dbReference type="NCBI Taxonomy" id="1045501"/>
    <lineage>
        <taxon>Bacteria</taxon>
        <taxon>Bacillati</taxon>
        <taxon>Actinomycetota</taxon>
        <taxon>Actinomycetes</taxon>
        <taxon>Kitasatosporales</taxon>
        <taxon>Streptomycetaceae</taxon>
        <taxon>Streptomyces</taxon>
    </lineage>
</organism>
<feature type="region of interest" description="Disordered" evidence="1">
    <location>
        <begin position="76"/>
        <end position="127"/>
    </location>
</feature>
<dbReference type="InterPro" id="IPR005543">
    <property type="entry name" value="PASTA_dom"/>
</dbReference>
<name>A0ABP9AQ21_9ACTN</name>
<feature type="compositionally biased region" description="Basic and acidic residues" evidence="1">
    <location>
        <begin position="96"/>
        <end position="105"/>
    </location>
</feature>
<comment type="caution">
    <text evidence="3">The sequence shown here is derived from an EMBL/GenBank/DDBJ whole genome shotgun (WGS) entry which is preliminary data.</text>
</comment>
<dbReference type="RefSeq" id="WP_425586418.1">
    <property type="nucleotide sequence ID" value="NZ_BAABIG010000005.1"/>
</dbReference>
<dbReference type="CDD" id="cd06577">
    <property type="entry name" value="PASTA_pknB"/>
    <property type="match status" value="1"/>
</dbReference>
<dbReference type="Proteomes" id="UP001501265">
    <property type="component" value="Unassembled WGS sequence"/>
</dbReference>
<dbReference type="Pfam" id="PF03793">
    <property type="entry name" value="PASTA"/>
    <property type="match status" value="1"/>
</dbReference>
<keyword evidence="4" id="KW-1185">Reference proteome</keyword>
<sequence>MRNAPEMSEVPVPRLVGLMAVDARRSAETHGVLLAAPDRPDLHRVVVEYVVRQYPPPGVEVPRGAAVTVWFDLGEAEGGGTGVREPRLPPAPGGGVRRELEEPRITHTPLGPFPQGPGEALVRSKPV</sequence>
<proteinExistence type="predicted"/>
<reference evidence="4" key="1">
    <citation type="journal article" date="2019" name="Int. J. Syst. Evol. Microbiol.">
        <title>The Global Catalogue of Microorganisms (GCM) 10K type strain sequencing project: providing services to taxonomists for standard genome sequencing and annotation.</title>
        <authorList>
            <consortium name="The Broad Institute Genomics Platform"/>
            <consortium name="The Broad Institute Genome Sequencing Center for Infectious Disease"/>
            <person name="Wu L."/>
            <person name="Ma J."/>
        </authorList>
    </citation>
    <scope>NUCLEOTIDE SEQUENCE [LARGE SCALE GENOMIC DNA]</scope>
    <source>
        <strain evidence="4">JCM 18081</strain>
    </source>
</reference>
<evidence type="ECO:0000259" key="2">
    <source>
        <dbReference type="Pfam" id="PF03793"/>
    </source>
</evidence>
<evidence type="ECO:0000313" key="3">
    <source>
        <dbReference type="EMBL" id="GAA4784625.1"/>
    </source>
</evidence>
<accession>A0ABP9AQ21</accession>
<dbReference type="EMBL" id="BAABIG010000005">
    <property type="protein sequence ID" value="GAA4784625.1"/>
    <property type="molecule type" value="Genomic_DNA"/>
</dbReference>